<evidence type="ECO:0000256" key="1">
    <source>
        <dbReference type="SAM" id="MobiDB-lite"/>
    </source>
</evidence>
<evidence type="ECO:0000313" key="3">
    <source>
        <dbReference type="Proteomes" id="UP001152622"/>
    </source>
</evidence>
<keyword evidence="3" id="KW-1185">Reference proteome</keyword>
<feature type="compositionally biased region" description="Gly residues" evidence="1">
    <location>
        <begin position="26"/>
        <end position="36"/>
    </location>
</feature>
<dbReference type="AlphaFoldDB" id="A0A9Q1FCJ5"/>
<gene>
    <name evidence="2" type="ORF">SKAU_G00184930</name>
</gene>
<feature type="compositionally biased region" description="Basic and acidic residues" evidence="1">
    <location>
        <begin position="102"/>
        <end position="113"/>
    </location>
</feature>
<accession>A0A9Q1FCJ5</accession>
<reference evidence="2" key="1">
    <citation type="journal article" date="2023" name="Science">
        <title>Genome structures resolve the early diversification of teleost fishes.</title>
        <authorList>
            <person name="Parey E."/>
            <person name="Louis A."/>
            <person name="Montfort J."/>
            <person name="Bouchez O."/>
            <person name="Roques C."/>
            <person name="Iampietro C."/>
            <person name="Lluch J."/>
            <person name="Castinel A."/>
            <person name="Donnadieu C."/>
            <person name="Desvignes T."/>
            <person name="Floi Bucao C."/>
            <person name="Jouanno E."/>
            <person name="Wen M."/>
            <person name="Mejri S."/>
            <person name="Dirks R."/>
            <person name="Jansen H."/>
            <person name="Henkel C."/>
            <person name="Chen W.J."/>
            <person name="Zahm M."/>
            <person name="Cabau C."/>
            <person name="Klopp C."/>
            <person name="Thompson A.W."/>
            <person name="Robinson-Rechavi M."/>
            <person name="Braasch I."/>
            <person name="Lecointre G."/>
            <person name="Bobe J."/>
            <person name="Postlethwait J.H."/>
            <person name="Berthelot C."/>
            <person name="Roest Crollius H."/>
            <person name="Guiguen Y."/>
        </authorList>
    </citation>
    <scope>NUCLEOTIDE SEQUENCE</scope>
    <source>
        <strain evidence="2">WJC10195</strain>
    </source>
</reference>
<evidence type="ECO:0000313" key="2">
    <source>
        <dbReference type="EMBL" id="KAJ8355699.1"/>
    </source>
</evidence>
<dbReference type="Proteomes" id="UP001152622">
    <property type="component" value="Chromosome 6"/>
</dbReference>
<proteinExistence type="predicted"/>
<dbReference type="EMBL" id="JAINUF010000006">
    <property type="protein sequence ID" value="KAJ8355699.1"/>
    <property type="molecule type" value="Genomic_DNA"/>
</dbReference>
<feature type="region of interest" description="Disordered" evidence="1">
    <location>
        <begin position="17"/>
        <end position="48"/>
    </location>
</feature>
<organism evidence="2 3">
    <name type="scientific">Synaphobranchus kaupii</name>
    <name type="common">Kaup's arrowtooth eel</name>
    <dbReference type="NCBI Taxonomy" id="118154"/>
    <lineage>
        <taxon>Eukaryota</taxon>
        <taxon>Metazoa</taxon>
        <taxon>Chordata</taxon>
        <taxon>Craniata</taxon>
        <taxon>Vertebrata</taxon>
        <taxon>Euteleostomi</taxon>
        <taxon>Actinopterygii</taxon>
        <taxon>Neopterygii</taxon>
        <taxon>Teleostei</taxon>
        <taxon>Anguilliformes</taxon>
        <taxon>Synaphobranchidae</taxon>
        <taxon>Synaphobranchus</taxon>
    </lineage>
</organism>
<comment type="caution">
    <text evidence="2">The sequence shown here is derived from an EMBL/GenBank/DDBJ whole genome shotgun (WGS) entry which is preliminary data.</text>
</comment>
<protein>
    <submittedName>
        <fullName evidence="2">Uncharacterized protein</fullName>
    </submittedName>
</protein>
<feature type="region of interest" description="Disordered" evidence="1">
    <location>
        <begin position="86"/>
        <end position="113"/>
    </location>
</feature>
<sequence length="113" mass="11795">MWNINWGARSCYEPEEFKGVASSGGDASGASGGGLTEPGVKGQRGRTHRLLERRGVFMTALVGSSRVAPATAASGKSERLTHAVRFLGKRGGVDQPAGGAAENRRRSSDNVPL</sequence>
<name>A0A9Q1FCJ5_SYNKA</name>